<reference evidence="1 2" key="1">
    <citation type="submission" date="2020-10" db="EMBL/GenBank/DDBJ databases">
        <title>Connecting structure to function with the recovery of over 1000 high-quality activated sludge metagenome-assembled genomes encoding full-length rRNA genes using long-read sequencing.</title>
        <authorList>
            <person name="Singleton C.M."/>
            <person name="Petriglieri F."/>
            <person name="Kristensen J.M."/>
            <person name="Kirkegaard R.H."/>
            <person name="Michaelsen T.Y."/>
            <person name="Andersen M.H."/>
            <person name="Karst S.M."/>
            <person name="Dueholm M.S."/>
            <person name="Nielsen P.H."/>
            <person name="Albertsen M."/>
        </authorList>
    </citation>
    <scope>NUCLEOTIDE SEQUENCE [LARGE SCALE GENOMIC DNA]</scope>
    <source>
        <strain evidence="1">EsbW_18-Q3-R4-48_BATAC.463</strain>
    </source>
</reference>
<evidence type="ECO:0000313" key="2">
    <source>
        <dbReference type="Proteomes" id="UP000739411"/>
    </source>
</evidence>
<dbReference type="Proteomes" id="UP000739411">
    <property type="component" value="Unassembled WGS sequence"/>
</dbReference>
<dbReference type="EMBL" id="JADJMS010000052">
    <property type="protein sequence ID" value="MBK7417501.1"/>
    <property type="molecule type" value="Genomic_DNA"/>
</dbReference>
<dbReference type="InterPro" id="IPR013783">
    <property type="entry name" value="Ig-like_fold"/>
</dbReference>
<sequence length="68" mass="7843">MEKPLIDRVVEQNSLTLDELDAGQYFVRIQTLGASGLSSQWTNVQSFTVESRFDWRYLLLTLPILLLL</sequence>
<organism evidence="1 2">
    <name type="scientific">Candidatus Dechloromonas phosphorivorans</name>
    <dbReference type="NCBI Taxonomy" id="2899244"/>
    <lineage>
        <taxon>Bacteria</taxon>
        <taxon>Pseudomonadati</taxon>
        <taxon>Pseudomonadota</taxon>
        <taxon>Betaproteobacteria</taxon>
        <taxon>Rhodocyclales</taxon>
        <taxon>Azonexaceae</taxon>
        <taxon>Dechloromonas</taxon>
    </lineage>
</organism>
<name>A0A935MZZ8_9RHOO</name>
<evidence type="ECO:0000313" key="1">
    <source>
        <dbReference type="EMBL" id="MBK7417501.1"/>
    </source>
</evidence>
<protein>
    <recommendedName>
        <fullName evidence="3">Two component regulator three Y domain-containing protein</fullName>
    </recommendedName>
</protein>
<proteinExistence type="predicted"/>
<gene>
    <name evidence="1" type="ORF">IPJ38_22865</name>
</gene>
<dbReference type="Gene3D" id="2.60.40.10">
    <property type="entry name" value="Immunoglobulins"/>
    <property type="match status" value="1"/>
</dbReference>
<dbReference type="AlphaFoldDB" id="A0A935MZZ8"/>
<accession>A0A935MZZ8</accession>
<comment type="caution">
    <text evidence="1">The sequence shown here is derived from an EMBL/GenBank/DDBJ whole genome shotgun (WGS) entry which is preliminary data.</text>
</comment>
<evidence type="ECO:0008006" key="3">
    <source>
        <dbReference type="Google" id="ProtNLM"/>
    </source>
</evidence>